<sequence length="159" mass="17815">MLQILDSTLREGELAENKDLVDKILQEIKVIAKRGTPIDIEEELPKIIEKLGAIFSFVTLNNTQLNTNINITNAPVESLVLGTQITFRFITTYLPHPKLSHNENWSFGDLVLANCLQQRFAIAYQYFLVLVQNTTLNGDKNQKKPIVTPGGAECGLLFS</sequence>
<reference evidence="1 2" key="1">
    <citation type="submission" date="2017-06" db="EMBL/GenBank/DDBJ databases">
        <title>Genome sequencing of cyanobaciteial culture collection at National Institute for Environmental Studies (NIES).</title>
        <authorList>
            <person name="Hirose Y."/>
            <person name="Shimura Y."/>
            <person name="Fujisawa T."/>
            <person name="Nakamura Y."/>
            <person name="Kawachi M."/>
        </authorList>
    </citation>
    <scope>NUCLEOTIDE SEQUENCE [LARGE SCALE GENOMIC DNA]</scope>
    <source>
        <strain evidence="1 2">NIES-806</strain>
    </source>
</reference>
<accession>A0A1Z4UZC5</accession>
<dbReference type="AlphaFoldDB" id="A0A1Z4UZC5"/>
<keyword evidence="2" id="KW-1185">Reference proteome</keyword>
<dbReference type="Proteomes" id="UP000218702">
    <property type="component" value="Chromosome"/>
</dbReference>
<dbReference type="EMBL" id="AP018316">
    <property type="protein sequence ID" value="BAZ84621.1"/>
    <property type="molecule type" value="Genomic_DNA"/>
</dbReference>
<dbReference type="RefSeq" id="WP_096664331.1">
    <property type="nucleotide sequence ID" value="NZ_AP018316.1"/>
</dbReference>
<organism evidence="1 2">
    <name type="scientific">Dolichospermum compactum NIES-806</name>
    <dbReference type="NCBI Taxonomy" id="1973481"/>
    <lineage>
        <taxon>Bacteria</taxon>
        <taxon>Bacillati</taxon>
        <taxon>Cyanobacteriota</taxon>
        <taxon>Cyanophyceae</taxon>
        <taxon>Nostocales</taxon>
        <taxon>Aphanizomenonaceae</taxon>
        <taxon>Dolichospermum</taxon>
        <taxon>Dolichospermum compactum</taxon>
    </lineage>
</organism>
<protein>
    <submittedName>
        <fullName evidence="1">2-isopropylmalate synthase</fullName>
    </submittedName>
</protein>
<name>A0A1Z4UZC5_9CYAN</name>
<gene>
    <name evidence="1" type="ORF">NIES806_08110</name>
</gene>
<proteinExistence type="predicted"/>
<evidence type="ECO:0000313" key="2">
    <source>
        <dbReference type="Proteomes" id="UP000218702"/>
    </source>
</evidence>
<evidence type="ECO:0000313" key="1">
    <source>
        <dbReference type="EMBL" id="BAZ84621.1"/>
    </source>
</evidence>
<dbReference type="OrthoDB" id="102502at2"/>
<dbReference type="KEGG" id="dcm:NIES806_08110"/>